<feature type="compositionally biased region" description="Pro residues" evidence="2">
    <location>
        <begin position="528"/>
        <end position="540"/>
    </location>
</feature>
<name>A0AAV5V726_9BILA</name>
<feature type="compositionally biased region" description="Low complexity" evidence="2">
    <location>
        <begin position="71"/>
        <end position="85"/>
    </location>
</feature>
<evidence type="ECO:0000313" key="5">
    <source>
        <dbReference type="Proteomes" id="UP001432322"/>
    </source>
</evidence>
<evidence type="ECO:0000256" key="1">
    <source>
        <dbReference type="SAM" id="Coils"/>
    </source>
</evidence>
<protein>
    <recommendedName>
        <fullName evidence="3">WH2 domain-containing protein</fullName>
    </recommendedName>
</protein>
<feature type="compositionally biased region" description="Low complexity" evidence="2">
    <location>
        <begin position="361"/>
        <end position="371"/>
    </location>
</feature>
<feature type="region of interest" description="Disordered" evidence="2">
    <location>
        <begin position="319"/>
        <end position="581"/>
    </location>
</feature>
<feature type="non-terminal residue" evidence="4">
    <location>
        <position position="1"/>
    </location>
</feature>
<feature type="coiled-coil region" evidence="1">
    <location>
        <begin position="585"/>
        <end position="619"/>
    </location>
</feature>
<comment type="caution">
    <text evidence="4">The sequence shown here is derived from an EMBL/GenBank/DDBJ whole genome shotgun (WGS) entry which is preliminary data.</text>
</comment>
<dbReference type="GO" id="GO:0003779">
    <property type="term" value="F:actin binding"/>
    <property type="evidence" value="ECO:0007669"/>
    <property type="project" value="InterPro"/>
</dbReference>
<feature type="compositionally biased region" description="Low complexity" evidence="2">
    <location>
        <begin position="339"/>
        <end position="354"/>
    </location>
</feature>
<keyword evidence="5" id="KW-1185">Reference proteome</keyword>
<evidence type="ECO:0000313" key="4">
    <source>
        <dbReference type="EMBL" id="GMT15191.1"/>
    </source>
</evidence>
<gene>
    <name evidence="4" type="ORF">PFISCL1PPCAC_6488</name>
</gene>
<dbReference type="AlphaFoldDB" id="A0AAV5V726"/>
<feature type="compositionally biased region" description="Polar residues" evidence="2">
    <location>
        <begin position="50"/>
        <end position="60"/>
    </location>
</feature>
<feature type="compositionally biased region" description="Basic and acidic residues" evidence="2">
    <location>
        <begin position="244"/>
        <end position="254"/>
    </location>
</feature>
<feature type="compositionally biased region" description="Polar residues" evidence="2">
    <location>
        <begin position="393"/>
        <end position="411"/>
    </location>
</feature>
<feature type="compositionally biased region" description="Basic and acidic residues" evidence="2">
    <location>
        <begin position="35"/>
        <end position="47"/>
    </location>
</feature>
<reference evidence="4" key="1">
    <citation type="submission" date="2023-10" db="EMBL/GenBank/DDBJ databases">
        <title>Genome assembly of Pristionchus species.</title>
        <authorList>
            <person name="Yoshida K."/>
            <person name="Sommer R.J."/>
        </authorList>
    </citation>
    <scope>NUCLEOTIDE SEQUENCE</scope>
    <source>
        <strain evidence="4">RS5133</strain>
    </source>
</reference>
<evidence type="ECO:0000256" key="2">
    <source>
        <dbReference type="SAM" id="MobiDB-lite"/>
    </source>
</evidence>
<feature type="region of interest" description="Disordered" evidence="2">
    <location>
        <begin position="27"/>
        <end position="168"/>
    </location>
</feature>
<dbReference type="PROSITE" id="PS51082">
    <property type="entry name" value="WH2"/>
    <property type="match status" value="1"/>
</dbReference>
<dbReference type="Proteomes" id="UP001432322">
    <property type="component" value="Unassembled WGS sequence"/>
</dbReference>
<feature type="region of interest" description="Disordered" evidence="2">
    <location>
        <begin position="206"/>
        <end position="265"/>
    </location>
</feature>
<organism evidence="4 5">
    <name type="scientific">Pristionchus fissidentatus</name>
    <dbReference type="NCBI Taxonomy" id="1538716"/>
    <lineage>
        <taxon>Eukaryota</taxon>
        <taxon>Metazoa</taxon>
        <taxon>Ecdysozoa</taxon>
        <taxon>Nematoda</taxon>
        <taxon>Chromadorea</taxon>
        <taxon>Rhabditida</taxon>
        <taxon>Rhabditina</taxon>
        <taxon>Diplogasteromorpha</taxon>
        <taxon>Diplogasteroidea</taxon>
        <taxon>Neodiplogasteridae</taxon>
        <taxon>Pristionchus</taxon>
    </lineage>
</organism>
<dbReference type="EMBL" id="BTSY01000002">
    <property type="protein sequence ID" value="GMT15191.1"/>
    <property type="molecule type" value="Genomic_DNA"/>
</dbReference>
<feature type="non-terminal residue" evidence="4">
    <location>
        <position position="669"/>
    </location>
</feature>
<keyword evidence="1" id="KW-0175">Coiled coil</keyword>
<dbReference type="InterPro" id="IPR003124">
    <property type="entry name" value="WH2_dom"/>
</dbReference>
<feature type="compositionally biased region" description="Pro residues" evidence="2">
    <location>
        <begin position="99"/>
        <end position="153"/>
    </location>
</feature>
<evidence type="ECO:0000259" key="3">
    <source>
        <dbReference type="PROSITE" id="PS51082"/>
    </source>
</evidence>
<accession>A0AAV5V726</accession>
<feature type="compositionally biased region" description="Low complexity" evidence="2">
    <location>
        <begin position="478"/>
        <end position="513"/>
    </location>
</feature>
<sequence>QDLTSKELEKRTTKMFAGHPILDEIKKGFKLRPTKTRESKPHFHAEGEEQQTFNVRGNQSELRDEFEESDSGLPSSSASTARSSSPPCPASPVFGAPPTKAPPPPPAPPTSGAAPPPPPPPPPLPKAGAPPPPPPPPPGSGNMAPPPPPPPIRRSPGAEKLAKLGGGAPATVDLAKHLKSIQGGIKLRKVEPPPERKLIVDASECKKQVAKDPSEIVPQFEMPPEAMKRSPSPPPVDFKQPRAKKWEPVEECFRSKPPSLEPKKKSDIYFEESNLKVTKDDLEKEIPKGKAAAAAAKFMPTFSASPPVSSSNMELPLFKRRASIEGDRSPRGGSPAFPSGSETLGRRSGSRLSSPFNMEKSSSPAPSFSSSTLDRRPVSKWAPVETGGLRRSTGLNMPQDPSSRRTASPQPQRAHRVPLSVEVPHASDDAPPPLPATSPPDAFVTPPTPTGGRSMPLSATLVKCASQGSLSTDGGKGWSSTSDKSSSPTASSLSSPSSAHSPSSISPGSTTTKKTVRTVKKKESASPTPTPTSTPTPTPPTKTLNPNFAKAKNAFSGSAGDVSASPEKNGTGTGNGLPAPRAFFLRNTLEANRREKEAKQQHTEEVAALKTALSDAVKRKKASGLQMSASSSTIYSNLNNNNNASSVTSSPMNSTEWQNRGVFNPYTIG</sequence>
<feature type="domain" description="WH2" evidence="3">
    <location>
        <begin position="17"/>
        <end position="34"/>
    </location>
</feature>
<dbReference type="SMART" id="SM00246">
    <property type="entry name" value="WH2"/>
    <property type="match status" value="2"/>
</dbReference>
<proteinExistence type="predicted"/>